<dbReference type="Proteomes" id="UP000290560">
    <property type="component" value="Unassembled WGS sequence"/>
</dbReference>
<gene>
    <name evidence="3" type="ORF">BHM03_00034033</name>
</gene>
<accession>A0A445MIW3</accession>
<evidence type="ECO:0000256" key="1">
    <source>
        <dbReference type="SAM" id="Coils"/>
    </source>
</evidence>
<evidence type="ECO:0000256" key="2">
    <source>
        <dbReference type="SAM" id="MobiDB-lite"/>
    </source>
</evidence>
<dbReference type="EMBL" id="KV876160">
    <property type="protein sequence ID" value="RZR74222.1"/>
    <property type="molecule type" value="Genomic_DNA"/>
</dbReference>
<evidence type="ECO:0000313" key="3">
    <source>
        <dbReference type="EMBL" id="RZR74222.1"/>
    </source>
</evidence>
<name>A0A445MIW3_ENSVE</name>
<dbReference type="AlphaFoldDB" id="A0A445MIW3"/>
<proteinExistence type="predicted"/>
<organism evidence="3">
    <name type="scientific">Ensete ventricosum</name>
    <name type="common">Abyssinian banana</name>
    <name type="synonym">Musa ensete</name>
    <dbReference type="NCBI Taxonomy" id="4639"/>
    <lineage>
        <taxon>Eukaryota</taxon>
        <taxon>Viridiplantae</taxon>
        <taxon>Streptophyta</taxon>
        <taxon>Embryophyta</taxon>
        <taxon>Tracheophyta</taxon>
        <taxon>Spermatophyta</taxon>
        <taxon>Magnoliopsida</taxon>
        <taxon>Liliopsida</taxon>
        <taxon>Zingiberales</taxon>
        <taxon>Musaceae</taxon>
        <taxon>Ensete</taxon>
    </lineage>
</organism>
<feature type="coiled-coil region" evidence="1">
    <location>
        <begin position="381"/>
        <end position="408"/>
    </location>
</feature>
<protein>
    <submittedName>
        <fullName evidence="3">Uncharacterized protein</fullName>
    </submittedName>
</protein>
<keyword evidence="1" id="KW-0175">Coiled coil</keyword>
<reference evidence="3" key="1">
    <citation type="journal article" date="2018" name="Data Brief">
        <title>Genome sequence data from 17 accessions of Ensete ventricosum, a staple food crop for millions in Ethiopia.</title>
        <authorList>
            <person name="Yemataw Z."/>
            <person name="Muzemil S."/>
            <person name="Ambachew D."/>
            <person name="Tripathi L."/>
            <person name="Tesfaye K."/>
            <person name="Chala A."/>
            <person name="Farbos A."/>
            <person name="O'Neill P."/>
            <person name="Moore K."/>
            <person name="Grant M."/>
            <person name="Studholme D.J."/>
        </authorList>
    </citation>
    <scope>NUCLEOTIDE SEQUENCE [LARGE SCALE GENOMIC DNA]</scope>
    <source>
        <tissue evidence="3">Leaf</tissue>
    </source>
</reference>
<feature type="region of interest" description="Disordered" evidence="2">
    <location>
        <begin position="246"/>
        <end position="282"/>
    </location>
</feature>
<sequence length="468" mass="52196">MEMCYNNDSTMTDRRLAEVRNHFCILEEYELHVPLHGQRPYDAFSDSFVLSIDALEAWLRFSLHPLVRTESLLETVGIESPLELVGTESSFELFRVESPLKLVRAESPLETIRTESPLESIEAESPLELIGTESPLEMLGTESLLELVEVKTLLEMVGTESLLELISARAHWSWSKSAKRCLGLSKSLARKGGSCEFFVQGSGPDRLQGSKGLDGHAVQSHLALEASLSQPTLSPPAKVPIEAARERPTQWGEKHPSEGGNELPKKAAPEGTSERANRGKGKELVKVVESPDQPPIERELCKVDDRGGKDRYFIARFLSCRSQVWTDGSLAIEYMRVALHPSLTKQLYEASSKALMDRAAKSAVWVSKNKKLKLDVSLEAVAAVKRQATELSVEVERLKAALGESKQRCKIHEPIANSTHGKLKDLWESWHQLEDEVLSLTRDVEVMWSKQKTEGDKVIVDYKGSQGF</sequence>